<dbReference type="EMBL" id="CAEY01000944">
    <property type="status" value="NOT_ANNOTATED_CDS"/>
    <property type="molecule type" value="Genomic_DNA"/>
</dbReference>
<protein>
    <submittedName>
        <fullName evidence="1">Uncharacterized protein</fullName>
    </submittedName>
</protein>
<name>T1L2D2_TETUR</name>
<reference evidence="1" key="2">
    <citation type="submission" date="2015-06" db="UniProtKB">
        <authorList>
            <consortium name="EnsemblMetazoa"/>
        </authorList>
    </citation>
    <scope>IDENTIFICATION</scope>
</reference>
<evidence type="ECO:0000313" key="2">
    <source>
        <dbReference type="Proteomes" id="UP000015104"/>
    </source>
</evidence>
<dbReference type="Proteomes" id="UP000015104">
    <property type="component" value="Unassembled WGS sequence"/>
</dbReference>
<reference evidence="2" key="1">
    <citation type="submission" date="2011-08" db="EMBL/GenBank/DDBJ databases">
        <authorList>
            <person name="Rombauts S."/>
        </authorList>
    </citation>
    <scope>NUCLEOTIDE SEQUENCE</scope>
    <source>
        <strain evidence="2">London</strain>
    </source>
</reference>
<sequence length="56" mass="6432">MAEKIPERFSLIPSDCKHKPLLSIAMNPLTLGLDKLIRQQREEKKELEQDSPSTEV</sequence>
<dbReference type="HOGENOM" id="CLU_3016840_0_0_1"/>
<dbReference type="EnsemblMetazoa" id="tetur33g00500.1">
    <property type="protein sequence ID" value="tetur33g00500.1"/>
    <property type="gene ID" value="tetur33g00500"/>
</dbReference>
<dbReference type="AlphaFoldDB" id="T1L2D2"/>
<proteinExistence type="predicted"/>
<accession>T1L2D2</accession>
<evidence type="ECO:0000313" key="1">
    <source>
        <dbReference type="EnsemblMetazoa" id="tetur33g00500.1"/>
    </source>
</evidence>
<organism evidence="1 2">
    <name type="scientific">Tetranychus urticae</name>
    <name type="common">Two-spotted spider mite</name>
    <dbReference type="NCBI Taxonomy" id="32264"/>
    <lineage>
        <taxon>Eukaryota</taxon>
        <taxon>Metazoa</taxon>
        <taxon>Ecdysozoa</taxon>
        <taxon>Arthropoda</taxon>
        <taxon>Chelicerata</taxon>
        <taxon>Arachnida</taxon>
        <taxon>Acari</taxon>
        <taxon>Acariformes</taxon>
        <taxon>Trombidiformes</taxon>
        <taxon>Prostigmata</taxon>
        <taxon>Eleutherengona</taxon>
        <taxon>Raphignathae</taxon>
        <taxon>Tetranychoidea</taxon>
        <taxon>Tetranychidae</taxon>
        <taxon>Tetranychus</taxon>
    </lineage>
</organism>
<keyword evidence="2" id="KW-1185">Reference proteome</keyword>